<dbReference type="Proteomes" id="UP001642464">
    <property type="component" value="Unassembled WGS sequence"/>
</dbReference>
<feature type="compositionally biased region" description="Basic and acidic residues" evidence="1">
    <location>
        <begin position="178"/>
        <end position="189"/>
    </location>
</feature>
<dbReference type="PROSITE" id="PS50222">
    <property type="entry name" value="EF_HAND_2"/>
    <property type="match status" value="1"/>
</dbReference>
<accession>A0ABP0LYP9</accession>
<dbReference type="InterPro" id="IPR002048">
    <property type="entry name" value="EF_hand_dom"/>
</dbReference>
<sequence length="363" mass="41155">MAAALRVGDVVLLQGLQRGFNGRRGRLEELNGEKCRVRLSGGLRVQVLAMNLSSVAEDAISEASESASSVDEETYKTAHRRELLARDFFELLDPSGRNVLRASELYHFAYACGFEEGRDLWHSEYKALCQLCNVTDGFYWQDFLELLSNEALPTKCGTSELPSLMERAAQSQLLSRTDASKVPEKEKQGKRLSGLSRGSMRKTKRSEKLRRTIQESQARREAVVRLFYALDADGDGRLKLAEMERFAALCDFSGDWQVEYEVMCEVLKIDAERGADLPDFERLVSNEKSHAYCTDQELQEMVAEMTSRHDQIISNQAAIRIQANTRGFLARQRTALRQVDEIEETEEDELPEPPEPPWSESDD</sequence>
<keyword evidence="4" id="KW-1185">Reference proteome</keyword>
<dbReference type="EMBL" id="CAXAMM010018668">
    <property type="protein sequence ID" value="CAK9043866.1"/>
    <property type="molecule type" value="Genomic_DNA"/>
</dbReference>
<protein>
    <recommendedName>
        <fullName evidence="2">EF-hand domain-containing protein</fullName>
    </recommendedName>
</protein>
<dbReference type="SUPFAM" id="SSF47473">
    <property type="entry name" value="EF-hand"/>
    <property type="match status" value="1"/>
</dbReference>
<feature type="region of interest" description="Disordered" evidence="1">
    <location>
        <begin position="174"/>
        <end position="212"/>
    </location>
</feature>
<evidence type="ECO:0000313" key="4">
    <source>
        <dbReference type="Proteomes" id="UP001642464"/>
    </source>
</evidence>
<dbReference type="InterPro" id="IPR011992">
    <property type="entry name" value="EF-hand-dom_pair"/>
</dbReference>
<feature type="compositionally biased region" description="Basic residues" evidence="1">
    <location>
        <begin position="199"/>
        <end position="208"/>
    </location>
</feature>
<gene>
    <name evidence="3" type="ORF">SCF082_LOCUS25003</name>
</gene>
<dbReference type="Gene3D" id="1.10.238.10">
    <property type="entry name" value="EF-hand"/>
    <property type="match status" value="1"/>
</dbReference>
<proteinExistence type="predicted"/>
<feature type="compositionally biased region" description="Acidic residues" evidence="1">
    <location>
        <begin position="341"/>
        <end position="352"/>
    </location>
</feature>
<feature type="domain" description="EF-hand" evidence="2">
    <location>
        <begin position="218"/>
        <end position="253"/>
    </location>
</feature>
<comment type="caution">
    <text evidence="3">The sequence shown here is derived from an EMBL/GenBank/DDBJ whole genome shotgun (WGS) entry which is preliminary data.</text>
</comment>
<feature type="region of interest" description="Disordered" evidence="1">
    <location>
        <begin position="338"/>
        <end position="363"/>
    </location>
</feature>
<reference evidence="3 4" key="1">
    <citation type="submission" date="2024-02" db="EMBL/GenBank/DDBJ databases">
        <authorList>
            <person name="Chen Y."/>
            <person name="Shah S."/>
            <person name="Dougan E. K."/>
            <person name="Thang M."/>
            <person name="Chan C."/>
        </authorList>
    </citation>
    <scope>NUCLEOTIDE SEQUENCE [LARGE SCALE GENOMIC DNA]</scope>
</reference>
<evidence type="ECO:0000256" key="1">
    <source>
        <dbReference type="SAM" id="MobiDB-lite"/>
    </source>
</evidence>
<dbReference type="PROSITE" id="PS50096">
    <property type="entry name" value="IQ"/>
    <property type="match status" value="1"/>
</dbReference>
<name>A0ABP0LYP9_9DINO</name>
<evidence type="ECO:0000259" key="2">
    <source>
        <dbReference type="PROSITE" id="PS50222"/>
    </source>
</evidence>
<evidence type="ECO:0000313" key="3">
    <source>
        <dbReference type="EMBL" id="CAK9043866.1"/>
    </source>
</evidence>
<organism evidence="3 4">
    <name type="scientific">Durusdinium trenchii</name>
    <dbReference type="NCBI Taxonomy" id="1381693"/>
    <lineage>
        <taxon>Eukaryota</taxon>
        <taxon>Sar</taxon>
        <taxon>Alveolata</taxon>
        <taxon>Dinophyceae</taxon>
        <taxon>Suessiales</taxon>
        <taxon>Symbiodiniaceae</taxon>
        <taxon>Durusdinium</taxon>
    </lineage>
</organism>